<keyword evidence="1" id="KW-0812">Transmembrane</keyword>
<feature type="transmembrane region" description="Helical" evidence="1">
    <location>
        <begin position="111"/>
        <end position="131"/>
    </location>
</feature>
<dbReference type="EMBL" id="HBFC01022742">
    <property type="protein sequence ID" value="CAD8710973.1"/>
    <property type="molecule type" value="Transcribed_RNA"/>
</dbReference>
<accession>A0A7S0SNX6</accession>
<gene>
    <name evidence="2" type="ORF">MANT1106_LOCUS13659</name>
</gene>
<proteinExistence type="predicted"/>
<feature type="transmembrane region" description="Helical" evidence="1">
    <location>
        <begin position="66"/>
        <end position="91"/>
    </location>
</feature>
<keyword evidence="1" id="KW-0472">Membrane</keyword>
<protein>
    <submittedName>
        <fullName evidence="2">Uncharacterized protein</fullName>
    </submittedName>
</protein>
<keyword evidence="1" id="KW-1133">Transmembrane helix</keyword>
<evidence type="ECO:0000313" key="2">
    <source>
        <dbReference type="EMBL" id="CAD8710973.1"/>
    </source>
</evidence>
<dbReference type="AlphaFoldDB" id="A0A7S0SNX6"/>
<name>A0A7S0SNX6_9CHLO</name>
<organism evidence="2">
    <name type="scientific">Mantoniella antarctica</name>
    <dbReference type="NCBI Taxonomy" id="81844"/>
    <lineage>
        <taxon>Eukaryota</taxon>
        <taxon>Viridiplantae</taxon>
        <taxon>Chlorophyta</taxon>
        <taxon>Mamiellophyceae</taxon>
        <taxon>Mamiellales</taxon>
        <taxon>Mamiellaceae</taxon>
        <taxon>Mantoniella</taxon>
    </lineage>
</organism>
<reference evidence="2" key="1">
    <citation type="submission" date="2021-01" db="EMBL/GenBank/DDBJ databases">
        <authorList>
            <person name="Corre E."/>
            <person name="Pelletier E."/>
            <person name="Niang G."/>
            <person name="Scheremetjew M."/>
            <person name="Finn R."/>
            <person name="Kale V."/>
            <person name="Holt S."/>
            <person name="Cochrane G."/>
            <person name="Meng A."/>
            <person name="Brown T."/>
            <person name="Cohen L."/>
        </authorList>
    </citation>
    <scope>NUCLEOTIDE SEQUENCE</scope>
    <source>
        <strain evidence="2">SL-175</strain>
    </source>
</reference>
<sequence>MDVGDDAPAVGQSGFDFEKEMQADMTRLAADSPLAKEAAAAVEAGTSIKTAAAMKMEAFKDGVDTFLLYDFFVILLILTWLIIGVLLRLSYHQGLAFDEPFLGLWLKLWPFLFQPLLGVHMLATIVSPIIGKLKDANLVSKDTWT</sequence>
<evidence type="ECO:0000256" key="1">
    <source>
        <dbReference type="SAM" id="Phobius"/>
    </source>
</evidence>